<dbReference type="PATRIC" id="fig|1235786.3.peg.2380"/>
<dbReference type="EMBL" id="ASSN01000015">
    <property type="protein sequence ID" value="EOS03113.1"/>
    <property type="molecule type" value="Genomic_DNA"/>
</dbReference>
<organism evidence="2 3">
    <name type="scientific">Phocaeicola vulgatus dnLKV7</name>
    <dbReference type="NCBI Taxonomy" id="1235786"/>
    <lineage>
        <taxon>Bacteria</taxon>
        <taxon>Pseudomonadati</taxon>
        <taxon>Bacteroidota</taxon>
        <taxon>Bacteroidia</taxon>
        <taxon>Bacteroidales</taxon>
        <taxon>Bacteroidaceae</taxon>
        <taxon>Phocaeicola</taxon>
    </lineage>
</organism>
<sequence>MRIPEQPFHHFADGNLFLSLRPEMADSLVCPSMLLLRVHSHNFSATTTMSFSTRRANEWAGLALYRTAKGYYSLLKGKNEIRLTIDK</sequence>
<evidence type="ECO:0000259" key="1">
    <source>
        <dbReference type="Pfam" id="PF17851"/>
    </source>
</evidence>
<dbReference type="GO" id="GO:0004553">
    <property type="term" value="F:hydrolase activity, hydrolyzing O-glycosyl compounds"/>
    <property type="evidence" value="ECO:0007669"/>
    <property type="project" value="UniProtKB-ARBA"/>
</dbReference>
<dbReference type="GO" id="GO:0005975">
    <property type="term" value="P:carbohydrate metabolic process"/>
    <property type="evidence" value="ECO:0007669"/>
    <property type="project" value="UniProtKB-ARBA"/>
</dbReference>
<evidence type="ECO:0000313" key="2">
    <source>
        <dbReference type="EMBL" id="EOS03113.1"/>
    </source>
</evidence>
<dbReference type="InterPro" id="IPR041542">
    <property type="entry name" value="GH43_C2"/>
</dbReference>
<dbReference type="Gene3D" id="2.60.120.200">
    <property type="match status" value="1"/>
</dbReference>
<dbReference type="Pfam" id="PF17851">
    <property type="entry name" value="GH43_C2"/>
    <property type="match status" value="1"/>
</dbReference>
<dbReference type="Proteomes" id="UP000014151">
    <property type="component" value="Unassembled WGS sequence"/>
</dbReference>
<gene>
    <name evidence="2" type="ORF">C800_02276</name>
</gene>
<name>R9HGC8_PHOVU</name>
<dbReference type="HOGENOM" id="CLU_2477024_0_0_10"/>
<protein>
    <recommendedName>
        <fullName evidence="1">Beta-xylosidase C-terminal Concanavalin A-like domain-containing protein</fullName>
    </recommendedName>
</protein>
<evidence type="ECO:0000313" key="3">
    <source>
        <dbReference type="Proteomes" id="UP000014151"/>
    </source>
</evidence>
<accession>R9HGC8</accession>
<dbReference type="InterPro" id="IPR013320">
    <property type="entry name" value="ConA-like_dom_sf"/>
</dbReference>
<comment type="caution">
    <text evidence="2">The sequence shown here is derived from an EMBL/GenBank/DDBJ whole genome shotgun (WGS) entry which is preliminary data.</text>
</comment>
<reference evidence="2 3" key="1">
    <citation type="submission" date="2013-04" db="EMBL/GenBank/DDBJ databases">
        <title>The Genome Sequence of Bacteroides vulgatus dnLKV7.</title>
        <authorList>
            <consortium name="The Broad Institute Genomics Platform"/>
            <consortium name="The Broad Institute Genome Sequencing Center for Infectious Disease"/>
            <person name="Earl A."/>
            <person name="Xavier R."/>
            <person name="Kuhn K."/>
            <person name="Stappenbeck T."/>
            <person name="Walker B."/>
            <person name="Young S."/>
            <person name="Zeng Q."/>
            <person name="Gargeya S."/>
            <person name="Fitzgerald M."/>
            <person name="Haas B."/>
            <person name="Abouelleil A."/>
            <person name="Allen A.W."/>
            <person name="Alvarado L."/>
            <person name="Arachchi H.M."/>
            <person name="Berlin A.M."/>
            <person name="Chapman S.B."/>
            <person name="Gainer-Dewar J."/>
            <person name="Goldberg J."/>
            <person name="Griggs A."/>
            <person name="Gujja S."/>
            <person name="Hansen M."/>
            <person name="Howarth C."/>
            <person name="Imamovic A."/>
            <person name="Ireland A."/>
            <person name="Larimer J."/>
            <person name="McCowan C."/>
            <person name="Murphy C."/>
            <person name="Pearson M."/>
            <person name="Poon T.W."/>
            <person name="Priest M."/>
            <person name="Roberts A."/>
            <person name="Saif S."/>
            <person name="Shea T."/>
            <person name="Sisk P."/>
            <person name="Sykes S."/>
            <person name="Wortman J."/>
            <person name="Nusbaum C."/>
            <person name="Birren B."/>
        </authorList>
    </citation>
    <scope>NUCLEOTIDE SEQUENCE [LARGE SCALE GENOMIC DNA]</scope>
    <source>
        <strain evidence="3">dnLKV7</strain>
    </source>
</reference>
<dbReference type="AlphaFoldDB" id="R9HGC8"/>
<proteinExistence type="predicted"/>
<dbReference type="SUPFAM" id="SSF49899">
    <property type="entry name" value="Concanavalin A-like lectins/glucanases"/>
    <property type="match status" value="1"/>
</dbReference>
<feature type="domain" description="Beta-xylosidase C-terminal Concanavalin A-like" evidence="1">
    <location>
        <begin position="2"/>
        <end position="79"/>
    </location>
</feature>